<dbReference type="Gene3D" id="1.10.287.130">
    <property type="match status" value="1"/>
</dbReference>
<dbReference type="SUPFAM" id="SSF55874">
    <property type="entry name" value="ATPase domain of HSP90 chaperone/DNA topoisomerase II/histidine kinase"/>
    <property type="match status" value="1"/>
</dbReference>
<feature type="domain" description="Histidine kinase" evidence="8">
    <location>
        <begin position="117"/>
        <end position="334"/>
    </location>
</feature>
<comment type="catalytic activity">
    <reaction evidence="1">
        <text>ATP + protein L-histidine = ADP + protein N-phospho-L-histidine.</text>
        <dbReference type="EC" id="2.7.13.3"/>
    </reaction>
</comment>
<evidence type="ECO:0000259" key="8">
    <source>
        <dbReference type="PROSITE" id="PS50109"/>
    </source>
</evidence>
<dbReference type="SMART" id="SM00388">
    <property type="entry name" value="HisKA"/>
    <property type="match status" value="1"/>
</dbReference>
<dbReference type="SMART" id="SM00387">
    <property type="entry name" value="HATPase_c"/>
    <property type="match status" value="1"/>
</dbReference>
<evidence type="ECO:0000256" key="2">
    <source>
        <dbReference type="ARBA" id="ARBA00012438"/>
    </source>
</evidence>
<dbReference type="Pfam" id="PF00512">
    <property type="entry name" value="HisKA"/>
    <property type="match status" value="1"/>
</dbReference>
<dbReference type="Pfam" id="PF02518">
    <property type="entry name" value="HATPase_c"/>
    <property type="match status" value="1"/>
</dbReference>
<keyword evidence="7" id="KW-0472">Membrane</keyword>
<dbReference type="PROSITE" id="PS50109">
    <property type="entry name" value="HIS_KIN"/>
    <property type="match status" value="1"/>
</dbReference>
<keyword evidence="7" id="KW-1133">Transmembrane helix</keyword>
<proteinExistence type="predicted"/>
<evidence type="ECO:0000313" key="9">
    <source>
        <dbReference type="EMBL" id="RWZ78084.1"/>
    </source>
</evidence>
<dbReference type="GO" id="GO:0000155">
    <property type="term" value="F:phosphorelay sensor kinase activity"/>
    <property type="evidence" value="ECO:0007669"/>
    <property type="project" value="InterPro"/>
</dbReference>
<feature type="transmembrane region" description="Helical" evidence="7">
    <location>
        <begin position="74"/>
        <end position="97"/>
    </location>
</feature>
<comment type="caution">
    <text evidence="9">The sequence shown here is derived from an EMBL/GenBank/DDBJ whole genome shotgun (WGS) entry which is preliminary data.</text>
</comment>
<dbReference type="InterPro" id="IPR005467">
    <property type="entry name" value="His_kinase_dom"/>
</dbReference>
<evidence type="ECO:0000256" key="4">
    <source>
        <dbReference type="ARBA" id="ARBA00022679"/>
    </source>
</evidence>
<accession>A0A4Q0AG98</accession>
<dbReference type="InterPro" id="IPR050351">
    <property type="entry name" value="BphY/WalK/GraS-like"/>
</dbReference>
<keyword evidence="5 9" id="KW-0418">Kinase</keyword>
<keyword evidence="6" id="KW-0902">Two-component regulatory system</keyword>
<dbReference type="PANTHER" id="PTHR45453">
    <property type="entry name" value="PHOSPHATE REGULON SENSOR PROTEIN PHOR"/>
    <property type="match status" value="1"/>
</dbReference>
<dbReference type="InterPro" id="IPR004358">
    <property type="entry name" value="Sig_transdc_His_kin-like_C"/>
</dbReference>
<sequence length="334" mass="36147">MFDKAVRDLTLKYTILFLCVIWLISAGVYGYMRVSFGGDYSQSGRVVRELAKQDGNNEQIQATVSAADAAFERLAAGLAGINLLLLFIVPPISHYLARQTLRPIKRSYQAQQLFAANASHELRTPLAVMMAEIDLALRRDRPAGAYQKVLATLRRETGKLNDLTANLLLLARGDVTQLKESFSKVDPAVPLLAAIKKLKRASLKSGVKLILPPSQPTKAGLAVKGDALLLERLFFNVLDNAIKYSSVKGVVTITWRRQGRRLLVNVSDGGPGMDAAAKASATGQFWQGDASRSSGGHGLGLAIADKIVKLHGGHLRFLDNRPTGLTVLIALPLA</sequence>
<protein>
    <recommendedName>
        <fullName evidence="2">histidine kinase</fullName>
        <ecNumber evidence="2">2.7.13.3</ecNumber>
    </recommendedName>
</protein>
<dbReference type="SUPFAM" id="SSF47384">
    <property type="entry name" value="Homodimeric domain of signal transducing histidine kinase"/>
    <property type="match status" value="1"/>
</dbReference>
<name>A0A4Q0AG98_9BACT</name>
<dbReference type="Proteomes" id="UP000289269">
    <property type="component" value="Unassembled WGS sequence"/>
</dbReference>
<dbReference type="GO" id="GO:0004721">
    <property type="term" value="F:phosphoprotein phosphatase activity"/>
    <property type="evidence" value="ECO:0007669"/>
    <property type="project" value="TreeGrafter"/>
</dbReference>
<evidence type="ECO:0000256" key="3">
    <source>
        <dbReference type="ARBA" id="ARBA00022553"/>
    </source>
</evidence>
<evidence type="ECO:0000256" key="6">
    <source>
        <dbReference type="ARBA" id="ARBA00023012"/>
    </source>
</evidence>
<dbReference type="InterPro" id="IPR036097">
    <property type="entry name" value="HisK_dim/P_sf"/>
</dbReference>
<evidence type="ECO:0000256" key="1">
    <source>
        <dbReference type="ARBA" id="ARBA00000085"/>
    </source>
</evidence>
<keyword evidence="7" id="KW-0812">Transmembrane</keyword>
<keyword evidence="3" id="KW-0597">Phosphoprotein</keyword>
<dbReference type="EMBL" id="SCKW01000036">
    <property type="protein sequence ID" value="RWZ78084.1"/>
    <property type="molecule type" value="Genomic_DNA"/>
</dbReference>
<dbReference type="GO" id="GO:0005886">
    <property type="term" value="C:plasma membrane"/>
    <property type="evidence" value="ECO:0007669"/>
    <property type="project" value="TreeGrafter"/>
</dbReference>
<dbReference type="InterPro" id="IPR036890">
    <property type="entry name" value="HATPase_C_sf"/>
</dbReference>
<dbReference type="AlphaFoldDB" id="A0A4Q0AG98"/>
<evidence type="ECO:0000256" key="5">
    <source>
        <dbReference type="ARBA" id="ARBA00022777"/>
    </source>
</evidence>
<dbReference type="CDD" id="cd00082">
    <property type="entry name" value="HisKA"/>
    <property type="match status" value="1"/>
</dbReference>
<dbReference type="GO" id="GO:0016036">
    <property type="term" value="P:cellular response to phosphate starvation"/>
    <property type="evidence" value="ECO:0007669"/>
    <property type="project" value="TreeGrafter"/>
</dbReference>
<gene>
    <name evidence="9" type="ORF">EOT04_03005</name>
</gene>
<keyword evidence="10" id="KW-1185">Reference proteome</keyword>
<evidence type="ECO:0000256" key="7">
    <source>
        <dbReference type="SAM" id="Phobius"/>
    </source>
</evidence>
<dbReference type="Gene3D" id="3.30.565.10">
    <property type="entry name" value="Histidine kinase-like ATPase, C-terminal domain"/>
    <property type="match status" value="1"/>
</dbReference>
<dbReference type="PRINTS" id="PR00344">
    <property type="entry name" value="BCTRLSENSOR"/>
</dbReference>
<dbReference type="EC" id="2.7.13.3" evidence="2"/>
<evidence type="ECO:0000313" key="10">
    <source>
        <dbReference type="Proteomes" id="UP000289269"/>
    </source>
</evidence>
<reference evidence="9" key="1">
    <citation type="submission" date="2019-01" db="EMBL/GenBank/DDBJ databases">
        <title>Genomic signatures and co-occurrence patterns of the ultra-small Saccharimodia (Patescibacteria phylum) suggest a symbiotic lifestyle.</title>
        <authorList>
            <person name="Lemos L."/>
            <person name="Medeiros J."/>
            <person name="Andreote F."/>
            <person name="Fernandes G."/>
            <person name="Varani A."/>
            <person name="Oliveira G."/>
            <person name="Pylro V."/>
        </authorList>
    </citation>
    <scope>NUCLEOTIDE SEQUENCE [LARGE SCALE GENOMIC DNA]</scope>
    <source>
        <strain evidence="9">AMD01</strain>
    </source>
</reference>
<keyword evidence="4" id="KW-0808">Transferase</keyword>
<dbReference type="CDD" id="cd00075">
    <property type="entry name" value="HATPase"/>
    <property type="match status" value="1"/>
</dbReference>
<dbReference type="PANTHER" id="PTHR45453:SF1">
    <property type="entry name" value="PHOSPHATE REGULON SENSOR PROTEIN PHOR"/>
    <property type="match status" value="1"/>
</dbReference>
<feature type="transmembrane region" description="Helical" evidence="7">
    <location>
        <begin position="12"/>
        <end position="32"/>
    </location>
</feature>
<dbReference type="InterPro" id="IPR003661">
    <property type="entry name" value="HisK_dim/P_dom"/>
</dbReference>
<organism evidence="9 10">
    <name type="scientific">Candidatus Chaera renei</name>
    <dbReference type="NCBI Taxonomy" id="2506947"/>
    <lineage>
        <taxon>Bacteria</taxon>
        <taxon>Candidatus Saccharimonadota</taxon>
        <taxon>Candidatus Saccharimonadia</taxon>
        <taxon>Candidatus Saccharimonadales</taxon>
        <taxon>Candidatus Saccharimonadaceae</taxon>
        <taxon>Candidatus Chaera</taxon>
    </lineage>
</organism>
<dbReference type="InterPro" id="IPR003594">
    <property type="entry name" value="HATPase_dom"/>
</dbReference>